<gene>
    <name evidence="4" type="ORF">SAMN05421779_10469</name>
</gene>
<dbReference type="PANTHER" id="PTHR34475">
    <property type="match status" value="1"/>
</dbReference>
<evidence type="ECO:0000313" key="5">
    <source>
        <dbReference type="Proteomes" id="UP000185678"/>
    </source>
</evidence>
<feature type="region of interest" description="Disordered" evidence="1">
    <location>
        <begin position="188"/>
        <end position="272"/>
    </location>
</feature>
<protein>
    <submittedName>
        <fullName evidence="4">Cytoskeleton protein RodZ</fullName>
    </submittedName>
</protein>
<feature type="compositionally biased region" description="Polar residues" evidence="1">
    <location>
        <begin position="161"/>
        <end position="176"/>
    </location>
</feature>
<feature type="region of interest" description="Disordered" evidence="1">
    <location>
        <begin position="1"/>
        <end position="20"/>
    </location>
</feature>
<dbReference type="STRING" id="80876.SAMN05421779_10469"/>
<keyword evidence="2" id="KW-0472">Membrane</keyword>
<dbReference type="Pfam" id="PF13464">
    <property type="entry name" value="RodZ_C"/>
    <property type="match status" value="1"/>
</dbReference>
<sequence length="378" mass="39496">MAKSSSRQPASSDAAPRTGAVGALLRSTRERSGQDLRSVADVLRIRYVYLLAIEDGRYHDLPGATYAVGFVRAYAEHLGLDGLEIVRRFKDEENHIPSQSDLSFPVPAAEGGIPSGALLAIALLLAGLIYGAWYWSSSADRPLAELIQDVPERLNGMVKGSPSSSDSTPHTASTTDAQGMRTAEIAKTPEPAVLASLPSTPDGKSPEHKTPESQPAPKAEPVAPTPAPIAEPAHAPAATPEASKTEPTPVTPVPATPATTTTTTAPAPAPVPPVATNVATNVATPATEAPVSATRVELYAQADAWIQIRKGNDLVVSRLFRRGETYPIPDGSNMILRTGNAGGTVVRLDGETLPPLGKSGEVVSGVSLNPDNLVMRSR</sequence>
<feature type="domain" description="Cytoskeleton protein RodZ-like C-terminal" evidence="3">
    <location>
        <begin position="298"/>
        <end position="363"/>
    </location>
</feature>
<reference evidence="4 5" key="1">
    <citation type="submission" date="2017-01" db="EMBL/GenBank/DDBJ databases">
        <authorList>
            <person name="Mah S.A."/>
            <person name="Swanson W.J."/>
            <person name="Moy G.W."/>
            <person name="Vacquier V.D."/>
        </authorList>
    </citation>
    <scope>NUCLEOTIDE SEQUENCE [LARGE SCALE GENOMIC DNA]</scope>
    <source>
        <strain evidence="4 5">DSM 11589</strain>
    </source>
</reference>
<name>A0A1N7MEL1_9PROT</name>
<dbReference type="InterPro" id="IPR050400">
    <property type="entry name" value="Bact_Cytoskel_RodZ"/>
</dbReference>
<dbReference type="Pfam" id="PF13413">
    <property type="entry name" value="HTH_25"/>
    <property type="match status" value="1"/>
</dbReference>
<dbReference type="InterPro" id="IPR010982">
    <property type="entry name" value="Lambda_DNA-bd_dom_sf"/>
</dbReference>
<dbReference type="EMBL" id="FTOA01000004">
    <property type="protein sequence ID" value="SIS84431.1"/>
    <property type="molecule type" value="Genomic_DNA"/>
</dbReference>
<evidence type="ECO:0000259" key="3">
    <source>
        <dbReference type="Pfam" id="PF13464"/>
    </source>
</evidence>
<evidence type="ECO:0000256" key="1">
    <source>
        <dbReference type="SAM" id="MobiDB-lite"/>
    </source>
</evidence>
<evidence type="ECO:0000256" key="2">
    <source>
        <dbReference type="SAM" id="Phobius"/>
    </source>
</evidence>
<evidence type="ECO:0000313" key="4">
    <source>
        <dbReference type="EMBL" id="SIS84431.1"/>
    </source>
</evidence>
<dbReference type="InterPro" id="IPR025194">
    <property type="entry name" value="RodZ-like_C"/>
</dbReference>
<feature type="region of interest" description="Disordered" evidence="1">
    <location>
        <begin position="155"/>
        <end position="176"/>
    </location>
</feature>
<keyword evidence="2" id="KW-0812">Transmembrane</keyword>
<dbReference type="PANTHER" id="PTHR34475:SF1">
    <property type="entry name" value="CYTOSKELETON PROTEIN RODZ"/>
    <property type="match status" value="1"/>
</dbReference>
<feature type="compositionally biased region" description="Low complexity" evidence="1">
    <location>
        <begin position="256"/>
        <end position="266"/>
    </location>
</feature>
<feature type="compositionally biased region" description="Low complexity" evidence="1">
    <location>
        <begin position="230"/>
        <end position="248"/>
    </location>
</feature>
<feature type="transmembrane region" description="Helical" evidence="2">
    <location>
        <begin position="117"/>
        <end position="135"/>
    </location>
</feature>
<proteinExistence type="predicted"/>
<dbReference type="OrthoDB" id="9790252at2"/>
<feature type="compositionally biased region" description="Polar residues" evidence="1">
    <location>
        <begin position="1"/>
        <end position="11"/>
    </location>
</feature>
<dbReference type="GO" id="GO:0003677">
    <property type="term" value="F:DNA binding"/>
    <property type="evidence" value="ECO:0007669"/>
    <property type="project" value="InterPro"/>
</dbReference>
<dbReference type="AlphaFoldDB" id="A0A1N7MEL1"/>
<keyword evidence="2" id="KW-1133">Transmembrane helix</keyword>
<dbReference type="Proteomes" id="UP000185678">
    <property type="component" value="Unassembled WGS sequence"/>
</dbReference>
<organism evidence="4 5">
    <name type="scientific">Insolitispirillum peregrinum</name>
    <dbReference type="NCBI Taxonomy" id="80876"/>
    <lineage>
        <taxon>Bacteria</taxon>
        <taxon>Pseudomonadati</taxon>
        <taxon>Pseudomonadota</taxon>
        <taxon>Alphaproteobacteria</taxon>
        <taxon>Rhodospirillales</taxon>
        <taxon>Novispirillaceae</taxon>
        <taxon>Insolitispirillum</taxon>
    </lineage>
</organism>
<keyword evidence="5" id="KW-1185">Reference proteome</keyword>
<dbReference type="Gene3D" id="1.10.260.40">
    <property type="entry name" value="lambda repressor-like DNA-binding domains"/>
    <property type="match status" value="1"/>
</dbReference>
<accession>A0A1N7MEL1</accession>